<sequence>MKIDLEKNGRLEAIKSMYQYKAKEIDHELVPNTMEKIDNWYIEGVKTIERLGELFDVEKIYDSKSIDLKIFVKDVKKL</sequence>
<name>A0A6S6S9S3_9BACT</name>
<evidence type="ECO:0000313" key="1">
    <source>
        <dbReference type="EMBL" id="CAA6799849.1"/>
    </source>
</evidence>
<reference evidence="1" key="1">
    <citation type="submission" date="2020-01" db="EMBL/GenBank/DDBJ databases">
        <authorList>
            <person name="Meier V. D."/>
            <person name="Meier V D."/>
        </authorList>
    </citation>
    <scope>NUCLEOTIDE SEQUENCE</scope>
    <source>
        <strain evidence="1">HLG_WM_MAG_06</strain>
    </source>
</reference>
<dbReference type="EMBL" id="CACVAP010000026">
    <property type="protein sequence ID" value="CAA6799849.1"/>
    <property type="molecule type" value="Genomic_DNA"/>
</dbReference>
<protein>
    <submittedName>
        <fullName evidence="1">Uncharacterized protein</fullName>
    </submittedName>
</protein>
<accession>A0A6S6S9S3</accession>
<gene>
    <name evidence="1" type="ORF">HELGO_WM11984</name>
</gene>
<organism evidence="1">
    <name type="scientific">uncultured Sulfurovum sp</name>
    <dbReference type="NCBI Taxonomy" id="269237"/>
    <lineage>
        <taxon>Bacteria</taxon>
        <taxon>Pseudomonadati</taxon>
        <taxon>Campylobacterota</taxon>
        <taxon>Epsilonproteobacteria</taxon>
        <taxon>Campylobacterales</taxon>
        <taxon>Sulfurovaceae</taxon>
        <taxon>Sulfurovum</taxon>
        <taxon>environmental samples</taxon>
    </lineage>
</organism>
<dbReference type="AlphaFoldDB" id="A0A6S6S9S3"/>
<proteinExistence type="predicted"/>